<dbReference type="EMBL" id="JAUSVS010000007">
    <property type="protein sequence ID" value="MDQ0465567.1"/>
    <property type="molecule type" value="Genomic_DNA"/>
</dbReference>
<name>A0ABU0IU81_9CAUL</name>
<accession>A0ABU0IU81</accession>
<dbReference type="RefSeq" id="WP_307351004.1">
    <property type="nucleotide sequence ID" value="NZ_JAUSVS010000007.1"/>
</dbReference>
<gene>
    <name evidence="1" type="ORF">QO010_003356</name>
</gene>
<keyword evidence="2" id="KW-1185">Reference proteome</keyword>
<dbReference type="Proteomes" id="UP001228905">
    <property type="component" value="Unassembled WGS sequence"/>
</dbReference>
<comment type="caution">
    <text evidence="1">The sequence shown here is derived from an EMBL/GenBank/DDBJ whole genome shotgun (WGS) entry which is preliminary data.</text>
</comment>
<evidence type="ECO:0000313" key="2">
    <source>
        <dbReference type="Proteomes" id="UP001228905"/>
    </source>
</evidence>
<protein>
    <submittedName>
        <fullName evidence="1">Uncharacterized protein</fullName>
    </submittedName>
</protein>
<reference evidence="1 2" key="1">
    <citation type="submission" date="2023-07" db="EMBL/GenBank/DDBJ databases">
        <title>Genomic Encyclopedia of Type Strains, Phase IV (KMG-IV): sequencing the most valuable type-strain genomes for metagenomic binning, comparative biology and taxonomic classification.</title>
        <authorList>
            <person name="Goeker M."/>
        </authorList>
    </citation>
    <scope>NUCLEOTIDE SEQUENCE [LARGE SCALE GENOMIC DNA]</scope>
    <source>
        <strain evidence="1 2">DSM 18695</strain>
    </source>
</reference>
<evidence type="ECO:0000313" key="1">
    <source>
        <dbReference type="EMBL" id="MDQ0465567.1"/>
    </source>
</evidence>
<proteinExistence type="predicted"/>
<sequence length="177" mass="19216">MSKQKGGRSDSTNARAKLRAEIKRTGVTVLALLKDAPGLRADLTPRLINRWLSGLSKEIDPGHADLVLTLYRALPDATPVTGRPVSSKKQPLTTDMRRGLEAELIRTCATVASLVEGSNLPPGLNARVVRSWVYGEAKSVAPAHWTYVLGRLATTPTATGLVFTTRERSRLETTCDK</sequence>
<organism evidence="1 2">
    <name type="scientific">Caulobacter ginsengisoli</name>
    <dbReference type="NCBI Taxonomy" id="400775"/>
    <lineage>
        <taxon>Bacteria</taxon>
        <taxon>Pseudomonadati</taxon>
        <taxon>Pseudomonadota</taxon>
        <taxon>Alphaproteobacteria</taxon>
        <taxon>Caulobacterales</taxon>
        <taxon>Caulobacteraceae</taxon>
        <taxon>Caulobacter</taxon>
    </lineage>
</organism>